<keyword evidence="3 6" id="KW-0812">Transmembrane</keyword>
<evidence type="ECO:0000256" key="4">
    <source>
        <dbReference type="ARBA" id="ARBA00022989"/>
    </source>
</evidence>
<dbReference type="PANTHER" id="PTHR12191:SF37">
    <property type="entry name" value="ZINC TRANSPORTER FOI"/>
    <property type="match status" value="1"/>
</dbReference>
<dbReference type="Pfam" id="PF02535">
    <property type="entry name" value="Zip"/>
    <property type="match status" value="1"/>
</dbReference>
<feature type="transmembrane region" description="Helical" evidence="6">
    <location>
        <begin position="439"/>
        <end position="458"/>
    </location>
</feature>
<dbReference type="GO" id="GO:0030003">
    <property type="term" value="P:intracellular monoatomic cation homeostasis"/>
    <property type="evidence" value="ECO:0007669"/>
    <property type="project" value="TreeGrafter"/>
</dbReference>
<feature type="transmembrane region" description="Helical" evidence="6">
    <location>
        <begin position="182"/>
        <end position="202"/>
    </location>
</feature>
<dbReference type="AlphaFoldDB" id="A0A9P1BKB4"/>
<gene>
    <name evidence="8" type="ORF">C1SCF055_LOCUS3345</name>
</gene>
<dbReference type="GO" id="GO:0005385">
    <property type="term" value="F:zinc ion transmembrane transporter activity"/>
    <property type="evidence" value="ECO:0007669"/>
    <property type="project" value="TreeGrafter"/>
</dbReference>
<sequence>MAAMKKLLSVMAVLVPTEAASCPWTEDWEWEGVFHVHYGGVLTWIAQKVDGAYAAASMKMVIRTTSGSSKSGLEAAESAALSDWNGNFTTVNNGDTLSPNNAYEMVFDTTSWVTMFKINVPPETELAFFCEHVPSEFVSGGFNYLISEAGKVMTTAYNVSALTSCNEDSGAQSKNTDLIGEVLAASFVTTLPTLLGIGVLMFTCQGAAQYAGTFMHYSNSAASGVIFSVSVFLLMPESYLMMMGGKSESAAAAAWGSCLLAGWLIGIMVHQISHLLKKEKAVPEDTAVANVETGEKTEELQVPKKVDWSAAIPVFWGDFIHNISDGMVLGFAFYACGTGFAWKLAGGIIAHELPQELADFYVFINKAGMKWYTAVFLNFISGLSCVIGAVMAYYIDVSSEIRGAFLAIGAGVFLYVACTELGPQVAETHKGAERRLLSSLGTIVLWLLGAAALGLVLLDHEHCYLPADPDTPAEDLHNGHAH</sequence>
<dbReference type="EMBL" id="CAMXCT010000173">
    <property type="protein sequence ID" value="CAI3974983.1"/>
    <property type="molecule type" value="Genomic_DNA"/>
</dbReference>
<reference evidence="9 10" key="2">
    <citation type="submission" date="2024-05" db="EMBL/GenBank/DDBJ databases">
        <authorList>
            <person name="Chen Y."/>
            <person name="Shah S."/>
            <person name="Dougan E. K."/>
            <person name="Thang M."/>
            <person name="Chan C."/>
        </authorList>
    </citation>
    <scope>NUCLEOTIDE SEQUENCE [LARGE SCALE GENOMIC DNA]</scope>
</reference>
<dbReference type="InterPro" id="IPR003689">
    <property type="entry name" value="ZIP"/>
</dbReference>
<feature type="transmembrane region" description="Helical" evidence="6">
    <location>
        <begin position="401"/>
        <end position="418"/>
    </location>
</feature>
<dbReference type="GO" id="GO:0140410">
    <property type="term" value="F:monoatomic cation:bicarbonate symporter activity"/>
    <property type="evidence" value="ECO:0007669"/>
    <property type="project" value="TreeGrafter"/>
</dbReference>
<evidence type="ECO:0000256" key="6">
    <source>
        <dbReference type="SAM" id="Phobius"/>
    </source>
</evidence>
<feature type="transmembrane region" description="Helical" evidence="6">
    <location>
        <begin position="371"/>
        <end position="395"/>
    </location>
</feature>
<evidence type="ECO:0000256" key="1">
    <source>
        <dbReference type="ARBA" id="ARBA00004141"/>
    </source>
</evidence>
<feature type="chain" id="PRO_5043269545" evidence="7">
    <location>
        <begin position="20"/>
        <end position="482"/>
    </location>
</feature>
<evidence type="ECO:0000256" key="2">
    <source>
        <dbReference type="ARBA" id="ARBA00006939"/>
    </source>
</evidence>
<keyword evidence="10" id="KW-1185">Reference proteome</keyword>
<dbReference type="OrthoDB" id="6096490at2759"/>
<evidence type="ECO:0000256" key="3">
    <source>
        <dbReference type="ARBA" id="ARBA00022692"/>
    </source>
</evidence>
<keyword evidence="5 6" id="KW-0472">Membrane</keyword>
<feature type="transmembrane region" description="Helical" evidence="6">
    <location>
        <begin position="214"/>
        <end position="235"/>
    </location>
</feature>
<feature type="transmembrane region" description="Helical" evidence="6">
    <location>
        <begin position="250"/>
        <end position="270"/>
    </location>
</feature>
<dbReference type="GO" id="GO:0071578">
    <property type="term" value="P:zinc ion import across plasma membrane"/>
    <property type="evidence" value="ECO:0007669"/>
    <property type="project" value="TreeGrafter"/>
</dbReference>
<dbReference type="PANTHER" id="PTHR12191">
    <property type="entry name" value="SOLUTE CARRIER FAMILY 39"/>
    <property type="match status" value="1"/>
</dbReference>
<keyword evidence="4 6" id="KW-1133">Transmembrane helix</keyword>
<dbReference type="EMBL" id="CAMXCT020000173">
    <property type="protein sequence ID" value="CAL1128358.1"/>
    <property type="molecule type" value="Genomic_DNA"/>
</dbReference>
<evidence type="ECO:0000313" key="10">
    <source>
        <dbReference type="Proteomes" id="UP001152797"/>
    </source>
</evidence>
<name>A0A9P1BKB4_9DINO</name>
<protein>
    <submittedName>
        <fullName evidence="8">Uncharacterized protein</fullName>
    </submittedName>
</protein>
<dbReference type="EMBL" id="CAMXCT030000173">
    <property type="protein sequence ID" value="CAL4762295.1"/>
    <property type="molecule type" value="Genomic_DNA"/>
</dbReference>
<comment type="caution">
    <text evidence="8">The sequence shown here is derived from an EMBL/GenBank/DDBJ whole genome shotgun (WGS) entry which is preliminary data.</text>
</comment>
<dbReference type="GO" id="GO:0005886">
    <property type="term" value="C:plasma membrane"/>
    <property type="evidence" value="ECO:0007669"/>
    <property type="project" value="TreeGrafter"/>
</dbReference>
<dbReference type="Proteomes" id="UP001152797">
    <property type="component" value="Unassembled WGS sequence"/>
</dbReference>
<accession>A0A9P1BKB4</accession>
<feature type="signal peptide" evidence="7">
    <location>
        <begin position="1"/>
        <end position="19"/>
    </location>
</feature>
<comment type="similarity">
    <text evidence="2">Belongs to the ZIP transporter (TC 2.A.5) family.</text>
</comment>
<evidence type="ECO:0000256" key="5">
    <source>
        <dbReference type="ARBA" id="ARBA00023136"/>
    </source>
</evidence>
<proteinExistence type="inferred from homology"/>
<evidence type="ECO:0000313" key="8">
    <source>
        <dbReference type="EMBL" id="CAI3974983.1"/>
    </source>
</evidence>
<reference evidence="8" key="1">
    <citation type="submission" date="2022-10" db="EMBL/GenBank/DDBJ databases">
        <authorList>
            <person name="Chen Y."/>
            <person name="Dougan E. K."/>
            <person name="Chan C."/>
            <person name="Rhodes N."/>
            <person name="Thang M."/>
        </authorList>
    </citation>
    <scope>NUCLEOTIDE SEQUENCE</scope>
</reference>
<evidence type="ECO:0000256" key="7">
    <source>
        <dbReference type="SAM" id="SignalP"/>
    </source>
</evidence>
<comment type="subcellular location">
    <subcellularLocation>
        <location evidence="1">Membrane</location>
        <topology evidence="1">Multi-pass membrane protein</topology>
    </subcellularLocation>
</comment>
<dbReference type="InterPro" id="IPR050799">
    <property type="entry name" value="ZIP_Transporter"/>
</dbReference>
<keyword evidence="7" id="KW-0732">Signal</keyword>
<organism evidence="8">
    <name type="scientific">Cladocopium goreaui</name>
    <dbReference type="NCBI Taxonomy" id="2562237"/>
    <lineage>
        <taxon>Eukaryota</taxon>
        <taxon>Sar</taxon>
        <taxon>Alveolata</taxon>
        <taxon>Dinophyceae</taxon>
        <taxon>Suessiales</taxon>
        <taxon>Symbiodiniaceae</taxon>
        <taxon>Cladocopium</taxon>
    </lineage>
</organism>
<evidence type="ECO:0000313" key="9">
    <source>
        <dbReference type="EMBL" id="CAL4762295.1"/>
    </source>
</evidence>